<comment type="caution">
    <text evidence="1">The sequence shown here is derived from an EMBL/GenBank/DDBJ whole genome shotgun (WGS) entry which is preliminary data.</text>
</comment>
<evidence type="ECO:0000313" key="1">
    <source>
        <dbReference type="EMBL" id="CAJ2671294.1"/>
    </source>
</evidence>
<proteinExistence type="predicted"/>
<gene>
    <name evidence="1" type="ORF">MILVUS5_LOCUS35155</name>
</gene>
<dbReference type="Proteomes" id="UP001177021">
    <property type="component" value="Unassembled WGS sequence"/>
</dbReference>
<evidence type="ECO:0000313" key="2">
    <source>
        <dbReference type="Proteomes" id="UP001177021"/>
    </source>
</evidence>
<accession>A0ACB0LT58</accession>
<name>A0ACB0LT58_TRIPR</name>
<protein>
    <submittedName>
        <fullName evidence="1">Uncharacterized protein</fullName>
    </submittedName>
</protein>
<reference evidence="1" key="1">
    <citation type="submission" date="2023-10" db="EMBL/GenBank/DDBJ databases">
        <authorList>
            <person name="Rodriguez Cubillos JULIANA M."/>
            <person name="De Vega J."/>
        </authorList>
    </citation>
    <scope>NUCLEOTIDE SEQUENCE</scope>
</reference>
<organism evidence="1 2">
    <name type="scientific">Trifolium pratense</name>
    <name type="common">Red clover</name>
    <dbReference type="NCBI Taxonomy" id="57577"/>
    <lineage>
        <taxon>Eukaryota</taxon>
        <taxon>Viridiplantae</taxon>
        <taxon>Streptophyta</taxon>
        <taxon>Embryophyta</taxon>
        <taxon>Tracheophyta</taxon>
        <taxon>Spermatophyta</taxon>
        <taxon>Magnoliopsida</taxon>
        <taxon>eudicotyledons</taxon>
        <taxon>Gunneridae</taxon>
        <taxon>Pentapetalae</taxon>
        <taxon>rosids</taxon>
        <taxon>fabids</taxon>
        <taxon>Fabales</taxon>
        <taxon>Fabaceae</taxon>
        <taxon>Papilionoideae</taxon>
        <taxon>50 kb inversion clade</taxon>
        <taxon>NPAAA clade</taxon>
        <taxon>Hologalegina</taxon>
        <taxon>IRL clade</taxon>
        <taxon>Trifolieae</taxon>
        <taxon>Trifolium</taxon>
    </lineage>
</organism>
<keyword evidence="2" id="KW-1185">Reference proteome</keyword>
<sequence length="361" mass="41029">MTITISHVFDFRSVSPSKAIHNHNVYIPPFKSDKPIKNVHDKTSPLYQILTWDSLRNNITRIINNVNTTTNLKDIIRDLLELNLIRGRGIFCRSVLTSQMSHPEFSDVFSALVAVVNSMFFEVGQLFIRRIVWQFKSAYKRNDKPQLLNTVKFIAHLVNQKVVHGIIAIEILTVLLEKPSEYSVTTAVRFLVECGSMLQDVLPNKLYGVFDLFCGILYEARFGKRVEFMIEKLLAIRKDDFQGYPAVRPELDLVEEEDKLTHEVSLDEDIDPEFSLDVFNLDPYFEMNEKFYEGMKKDLLGDDEESDGDQESGSDVESDEESEGDQATSGKVSNSDARSSHSSDSPGSANSDENGGKRKRN</sequence>
<dbReference type="EMBL" id="CASHSV030000615">
    <property type="protein sequence ID" value="CAJ2671294.1"/>
    <property type="molecule type" value="Genomic_DNA"/>
</dbReference>